<organism evidence="7 8">
    <name type="scientific">Toxocara canis</name>
    <name type="common">Canine roundworm</name>
    <dbReference type="NCBI Taxonomy" id="6265"/>
    <lineage>
        <taxon>Eukaryota</taxon>
        <taxon>Metazoa</taxon>
        <taxon>Ecdysozoa</taxon>
        <taxon>Nematoda</taxon>
        <taxon>Chromadorea</taxon>
        <taxon>Rhabditida</taxon>
        <taxon>Spirurina</taxon>
        <taxon>Ascaridomorpha</taxon>
        <taxon>Ascaridoidea</taxon>
        <taxon>Toxocaridae</taxon>
        <taxon>Toxocara</taxon>
    </lineage>
</organism>
<sequence length="200" mass="22535">MSGQTTFERINETATLSFYYLYQEPVVAKKHSARPRIEKKEAAELRMDIIAKGSLTMDAFFIISIVRDICEGLYAIHRSSIGCHGHLTSSVCLVDERWQVKISNFGLDFIKAAEQRPNTTLLWTAPEHLRENNNVGSKQGDVYSFAIICSEIITRKSAFQMIENGQTVEGLVYKIKYLVSEPLRPSICGSDLQDVPPTMV</sequence>
<evidence type="ECO:0000256" key="5">
    <source>
        <dbReference type="ARBA" id="ARBA00023293"/>
    </source>
</evidence>
<keyword evidence="7" id="KW-0675">Receptor</keyword>
<dbReference type="OrthoDB" id="302535at2759"/>
<dbReference type="PANTHER" id="PTHR11920:SF493">
    <property type="entry name" value="RECEPTOR-TYPE GUANYLATE CYCLASE GCY-22"/>
    <property type="match status" value="1"/>
</dbReference>
<dbReference type="PANTHER" id="PTHR11920">
    <property type="entry name" value="GUANYLYL CYCLASE"/>
    <property type="match status" value="1"/>
</dbReference>
<gene>
    <name evidence="7" type="primary">gcy-1</name>
    <name evidence="7" type="ORF">Tcan_04350</name>
</gene>
<dbReference type="EC" id="4.6.1.2" evidence="2"/>
<reference evidence="7 8" key="1">
    <citation type="submission" date="2014-11" db="EMBL/GenBank/DDBJ databases">
        <title>Genetic blueprint of the zoonotic pathogen Toxocara canis.</title>
        <authorList>
            <person name="Zhu X.-Q."/>
            <person name="Korhonen P.K."/>
            <person name="Cai H."/>
            <person name="Young N.D."/>
            <person name="Nejsum P."/>
            <person name="von Samson-Himmelstjerna G."/>
            <person name="Boag P.R."/>
            <person name="Tan P."/>
            <person name="Li Q."/>
            <person name="Min J."/>
            <person name="Yang Y."/>
            <person name="Wang X."/>
            <person name="Fang X."/>
            <person name="Hall R.S."/>
            <person name="Hofmann A."/>
            <person name="Sternberg P.W."/>
            <person name="Jex A.R."/>
            <person name="Gasser R.B."/>
        </authorList>
    </citation>
    <scope>NUCLEOTIDE SEQUENCE [LARGE SCALE GENOMIC DNA]</scope>
    <source>
        <strain evidence="7">PN_DK_2014</strain>
    </source>
</reference>
<dbReference type="GO" id="GO:0004016">
    <property type="term" value="F:adenylate cyclase activity"/>
    <property type="evidence" value="ECO:0007669"/>
    <property type="project" value="TreeGrafter"/>
</dbReference>
<dbReference type="Gene3D" id="1.10.510.10">
    <property type="entry name" value="Transferase(Phosphotransferase) domain 1"/>
    <property type="match status" value="1"/>
</dbReference>
<dbReference type="InterPro" id="IPR001245">
    <property type="entry name" value="Ser-Thr/Tyr_kinase_cat_dom"/>
</dbReference>
<comment type="caution">
    <text evidence="7">The sequence shown here is derived from an EMBL/GenBank/DDBJ whole genome shotgun (WGS) entry which is preliminary data.</text>
</comment>
<dbReference type="InterPro" id="IPR011009">
    <property type="entry name" value="Kinase-like_dom_sf"/>
</dbReference>
<dbReference type="GO" id="GO:0005524">
    <property type="term" value="F:ATP binding"/>
    <property type="evidence" value="ECO:0007669"/>
    <property type="project" value="InterPro"/>
</dbReference>
<evidence type="ECO:0000256" key="3">
    <source>
        <dbReference type="ARBA" id="ARBA00022741"/>
    </source>
</evidence>
<dbReference type="GO" id="GO:0001653">
    <property type="term" value="F:peptide receptor activity"/>
    <property type="evidence" value="ECO:0007669"/>
    <property type="project" value="TreeGrafter"/>
</dbReference>
<dbReference type="OMA" id="RSSIGCH"/>
<evidence type="ECO:0000313" key="7">
    <source>
        <dbReference type="EMBL" id="KHN82414.1"/>
    </source>
</evidence>
<accession>A0A0B2VM34</accession>
<dbReference type="STRING" id="6265.A0A0B2VM34"/>
<dbReference type="SUPFAM" id="SSF56112">
    <property type="entry name" value="Protein kinase-like (PK-like)"/>
    <property type="match status" value="1"/>
</dbReference>
<name>A0A0B2VM34_TOXCA</name>
<feature type="domain" description="Protein kinase" evidence="6">
    <location>
        <begin position="1"/>
        <end position="200"/>
    </location>
</feature>
<protein>
    <recommendedName>
        <fullName evidence="2">guanylate cyclase</fullName>
        <ecNumber evidence="2">4.6.1.2</ecNumber>
    </recommendedName>
</protein>
<dbReference type="EMBL" id="JPKZ01001368">
    <property type="protein sequence ID" value="KHN82414.1"/>
    <property type="molecule type" value="Genomic_DNA"/>
</dbReference>
<keyword evidence="8" id="KW-1185">Reference proteome</keyword>
<dbReference type="Proteomes" id="UP000031036">
    <property type="component" value="Unassembled WGS sequence"/>
</dbReference>
<dbReference type="Pfam" id="PF07714">
    <property type="entry name" value="PK_Tyr_Ser-Thr"/>
    <property type="match status" value="1"/>
</dbReference>
<proteinExistence type="predicted"/>
<evidence type="ECO:0000256" key="2">
    <source>
        <dbReference type="ARBA" id="ARBA00012202"/>
    </source>
</evidence>
<evidence type="ECO:0000259" key="6">
    <source>
        <dbReference type="PROSITE" id="PS50011"/>
    </source>
</evidence>
<evidence type="ECO:0000256" key="1">
    <source>
        <dbReference type="ARBA" id="ARBA00001436"/>
    </source>
</evidence>
<dbReference type="InterPro" id="IPR050401">
    <property type="entry name" value="Cyclic_nucleotide_synthase"/>
</dbReference>
<keyword evidence="5" id="KW-0141">cGMP biosynthesis</keyword>
<keyword evidence="4" id="KW-0456">Lyase</keyword>
<keyword evidence="3" id="KW-0547">Nucleotide-binding</keyword>
<dbReference type="AlphaFoldDB" id="A0A0B2VM34"/>
<dbReference type="GO" id="GO:0005886">
    <property type="term" value="C:plasma membrane"/>
    <property type="evidence" value="ECO:0007669"/>
    <property type="project" value="TreeGrafter"/>
</dbReference>
<dbReference type="PROSITE" id="PS50011">
    <property type="entry name" value="PROTEIN_KINASE_DOM"/>
    <property type="match status" value="1"/>
</dbReference>
<dbReference type="InterPro" id="IPR000719">
    <property type="entry name" value="Prot_kinase_dom"/>
</dbReference>
<evidence type="ECO:0000256" key="4">
    <source>
        <dbReference type="ARBA" id="ARBA00023239"/>
    </source>
</evidence>
<dbReference type="GO" id="GO:0004383">
    <property type="term" value="F:guanylate cyclase activity"/>
    <property type="evidence" value="ECO:0007669"/>
    <property type="project" value="UniProtKB-EC"/>
</dbReference>
<dbReference type="GO" id="GO:0007168">
    <property type="term" value="P:receptor guanylyl cyclase signaling pathway"/>
    <property type="evidence" value="ECO:0007669"/>
    <property type="project" value="TreeGrafter"/>
</dbReference>
<evidence type="ECO:0000313" key="8">
    <source>
        <dbReference type="Proteomes" id="UP000031036"/>
    </source>
</evidence>
<dbReference type="GO" id="GO:0004672">
    <property type="term" value="F:protein kinase activity"/>
    <property type="evidence" value="ECO:0007669"/>
    <property type="project" value="InterPro"/>
</dbReference>
<comment type="catalytic activity">
    <reaction evidence="1">
        <text>GTP = 3',5'-cyclic GMP + diphosphate</text>
        <dbReference type="Rhea" id="RHEA:13665"/>
        <dbReference type="ChEBI" id="CHEBI:33019"/>
        <dbReference type="ChEBI" id="CHEBI:37565"/>
        <dbReference type="ChEBI" id="CHEBI:57746"/>
        <dbReference type="EC" id="4.6.1.2"/>
    </reaction>
</comment>